<dbReference type="GO" id="GO:0044208">
    <property type="term" value="P:'de novo' AMP biosynthetic process"/>
    <property type="evidence" value="ECO:0007669"/>
    <property type="project" value="UniProtKB-UniRule"/>
</dbReference>
<dbReference type="Gene3D" id="1.10.300.10">
    <property type="entry name" value="Adenylosuccinate Synthetase, subunit A, domain 2"/>
    <property type="match status" value="1"/>
</dbReference>
<evidence type="ECO:0000256" key="2">
    <source>
        <dbReference type="ARBA" id="ARBA00022598"/>
    </source>
</evidence>
<evidence type="ECO:0000256" key="5">
    <source>
        <dbReference type="ARBA" id="ARBA00022755"/>
    </source>
</evidence>
<dbReference type="Gene3D" id="3.40.440.10">
    <property type="entry name" value="Adenylosuccinate Synthetase, subunit A, domain 1"/>
    <property type="match status" value="1"/>
</dbReference>
<feature type="binding site" description="in other chain" evidence="8">
    <location>
        <position position="296"/>
    </location>
    <ligand>
        <name>IMP</name>
        <dbReference type="ChEBI" id="CHEBI:58053"/>
        <note>ligand shared between dimeric partners</note>
    </ligand>
</feature>
<dbReference type="HAMAP" id="MF_00011">
    <property type="entry name" value="Adenylosucc_synth"/>
    <property type="match status" value="1"/>
</dbReference>
<evidence type="ECO:0000313" key="12">
    <source>
        <dbReference type="Proteomes" id="UP000000379"/>
    </source>
</evidence>
<dbReference type="SUPFAM" id="SSF52540">
    <property type="entry name" value="P-loop containing nucleoside triphosphate hydrolases"/>
    <property type="match status" value="1"/>
</dbReference>
<dbReference type="InterPro" id="IPR042111">
    <property type="entry name" value="Adenylosuccinate_synth_dom3"/>
</dbReference>
<evidence type="ECO:0000256" key="10">
    <source>
        <dbReference type="RuleBase" id="RU000520"/>
    </source>
</evidence>
<accession>D7CTL9</accession>
<dbReference type="InterPro" id="IPR018220">
    <property type="entry name" value="Adenylosuccin_syn_GTP-bd"/>
</dbReference>
<dbReference type="GO" id="GO:0005525">
    <property type="term" value="F:GTP binding"/>
    <property type="evidence" value="ECO:0007669"/>
    <property type="project" value="UniProtKB-UniRule"/>
</dbReference>
<dbReference type="STRING" id="649638.Trad_0740"/>
<keyword evidence="6 8" id="KW-0460">Magnesium</keyword>
<feature type="binding site" evidence="8">
    <location>
        <position position="40"/>
    </location>
    <ligand>
        <name>Mg(2+)</name>
        <dbReference type="ChEBI" id="CHEBI:18420"/>
    </ligand>
</feature>
<evidence type="ECO:0000256" key="9">
    <source>
        <dbReference type="PROSITE-ProRule" id="PRU10134"/>
    </source>
</evidence>
<dbReference type="UniPathway" id="UPA00075">
    <property type="reaction ID" value="UER00335"/>
</dbReference>
<dbReference type="InterPro" id="IPR027417">
    <property type="entry name" value="P-loop_NTPase"/>
</dbReference>
<dbReference type="Pfam" id="PF00709">
    <property type="entry name" value="Adenylsucc_synt"/>
    <property type="match status" value="1"/>
</dbReference>
<comment type="function">
    <text evidence="8">Plays an important role in the de novo pathway of purine nucleotide biosynthesis. Catalyzes the first committed step in the biosynthesis of AMP from IMP.</text>
</comment>
<feature type="binding site" evidence="8">
    <location>
        <position position="13"/>
    </location>
    <ligand>
        <name>Mg(2+)</name>
        <dbReference type="ChEBI" id="CHEBI:18420"/>
    </ligand>
</feature>
<reference evidence="11 12" key="2">
    <citation type="journal article" date="2011" name="Stand. Genomic Sci.">
        <title>Complete genome sequence of Truepera radiovictrix type strain (RQ-24).</title>
        <authorList>
            <person name="Ivanova N."/>
            <person name="Rohde C."/>
            <person name="Munk C."/>
            <person name="Nolan M."/>
            <person name="Lucas S."/>
            <person name="Del Rio T.G."/>
            <person name="Tice H."/>
            <person name="Deshpande S."/>
            <person name="Cheng J.F."/>
            <person name="Tapia R."/>
            <person name="Han C."/>
            <person name="Goodwin L."/>
            <person name="Pitluck S."/>
            <person name="Liolios K."/>
            <person name="Mavromatis K."/>
            <person name="Mikhailova N."/>
            <person name="Pati A."/>
            <person name="Chen A."/>
            <person name="Palaniappan K."/>
            <person name="Land M."/>
            <person name="Hauser L."/>
            <person name="Chang Y.J."/>
            <person name="Jeffries C.D."/>
            <person name="Brambilla E."/>
            <person name="Rohde M."/>
            <person name="Goker M."/>
            <person name="Tindall B.J."/>
            <person name="Woyke T."/>
            <person name="Bristow J."/>
            <person name="Eisen J.A."/>
            <person name="Markowitz V."/>
            <person name="Hugenholtz P."/>
            <person name="Kyrpides N.C."/>
            <person name="Klenk H.P."/>
            <person name="Lapidus A."/>
        </authorList>
    </citation>
    <scope>NUCLEOTIDE SEQUENCE [LARGE SCALE GENOMIC DNA]</scope>
    <source>
        <strain evidence="12">DSM 17093 / CIP 108686 / LMG 22925 / RQ-24</strain>
    </source>
</reference>
<keyword evidence="3 8" id="KW-0479">Metal-binding</keyword>
<feature type="binding site" evidence="8">
    <location>
        <position position="298"/>
    </location>
    <ligand>
        <name>GTP</name>
        <dbReference type="ChEBI" id="CHEBI:37565"/>
    </ligand>
</feature>
<comment type="similarity">
    <text evidence="8 10">Belongs to the adenylosuccinate synthetase family.</text>
</comment>
<comment type="subcellular location">
    <subcellularLocation>
        <location evidence="8">Cytoplasm</location>
    </subcellularLocation>
</comment>
<gene>
    <name evidence="8" type="primary">purA</name>
    <name evidence="11" type="ordered locus">Trad_0740</name>
</gene>
<feature type="active site" description="Proton acceptor" evidence="8">
    <location>
        <position position="13"/>
    </location>
</feature>
<comment type="pathway">
    <text evidence="8 10">Purine metabolism; AMP biosynthesis via de novo pathway; AMP from IMP: step 1/2.</text>
</comment>
<feature type="binding site" evidence="8">
    <location>
        <begin position="324"/>
        <end position="326"/>
    </location>
    <ligand>
        <name>GTP</name>
        <dbReference type="ChEBI" id="CHEBI:37565"/>
    </ligand>
</feature>
<feature type="binding site" description="in other chain" evidence="8">
    <location>
        <position position="228"/>
    </location>
    <ligand>
        <name>IMP</name>
        <dbReference type="ChEBI" id="CHEBI:58053"/>
        <note>ligand shared between dimeric partners</note>
    </ligand>
</feature>
<dbReference type="NCBIfam" id="NF002223">
    <property type="entry name" value="PRK01117.1"/>
    <property type="match status" value="1"/>
</dbReference>
<dbReference type="FunFam" id="3.90.170.10:FF:000001">
    <property type="entry name" value="Adenylosuccinate synthetase"/>
    <property type="match status" value="1"/>
</dbReference>
<dbReference type="InterPro" id="IPR042109">
    <property type="entry name" value="Adenylosuccinate_synth_dom1"/>
</dbReference>
<feature type="binding site" description="in other chain" evidence="8">
    <location>
        <position position="213"/>
    </location>
    <ligand>
        <name>IMP</name>
        <dbReference type="ChEBI" id="CHEBI:58053"/>
        <note>ligand shared between dimeric partners</note>
    </ligand>
</feature>
<dbReference type="EMBL" id="CP002049">
    <property type="protein sequence ID" value="ADI13876.1"/>
    <property type="molecule type" value="Genomic_DNA"/>
</dbReference>
<keyword evidence="7 8" id="KW-0342">GTP-binding</keyword>
<dbReference type="PROSITE" id="PS00513">
    <property type="entry name" value="ADENYLOSUCCIN_SYN_2"/>
    <property type="match status" value="1"/>
</dbReference>
<feature type="binding site" evidence="8">
    <location>
        <begin position="12"/>
        <end position="18"/>
    </location>
    <ligand>
        <name>GTP</name>
        <dbReference type="ChEBI" id="CHEBI:37565"/>
    </ligand>
</feature>
<protein>
    <recommendedName>
        <fullName evidence="8 10">Adenylosuccinate synthetase</fullName>
        <shortName evidence="8">AMPSase</shortName>
        <shortName evidence="8">AdSS</shortName>
        <ecNumber evidence="8 10">6.3.4.4</ecNumber>
    </recommendedName>
    <alternativeName>
        <fullName evidence="8">IMP--aspartate ligase</fullName>
    </alternativeName>
</protein>
<keyword evidence="2 8" id="KW-0436">Ligase</keyword>
<evidence type="ECO:0000256" key="6">
    <source>
        <dbReference type="ARBA" id="ARBA00022842"/>
    </source>
</evidence>
<dbReference type="HOGENOM" id="CLU_029848_0_0_0"/>
<feature type="active site" evidence="9">
    <location>
        <position position="132"/>
    </location>
</feature>
<dbReference type="GO" id="GO:0005737">
    <property type="term" value="C:cytoplasm"/>
    <property type="evidence" value="ECO:0007669"/>
    <property type="project" value="UniProtKB-SubCell"/>
</dbReference>
<evidence type="ECO:0000313" key="11">
    <source>
        <dbReference type="EMBL" id="ADI13876.1"/>
    </source>
</evidence>
<evidence type="ECO:0000256" key="1">
    <source>
        <dbReference type="ARBA" id="ARBA00011738"/>
    </source>
</evidence>
<dbReference type="EC" id="6.3.4.4" evidence="8 10"/>
<feature type="binding site" evidence="8">
    <location>
        <begin position="388"/>
        <end position="390"/>
    </location>
    <ligand>
        <name>GTP</name>
        <dbReference type="ChEBI" id="CHEBI:37565"/>
    </ligand>
</feature>
<comment type="catalytic activity">
    <reaction evidence="8 10">
        <text>IMP + L-aspartate + GTP = N(6)-(1,2-dicarboxyethyl)-AMP + GDP + phosphate + 2 H(+)</text>
        <dbReference type="Rhea" id="RHEA:15753"/>
        <dbReference type="ChEBI" id="CHEBI:15378"/>
        <dbReference type="ChEBI" id="CHEBI:29991"/>
        <dbReference type="ChEBI" id="CHEBI:37565"/>
        <dbReference type="ChEBI" id="CHEBI:43474"/>
        <dbReference type="ChEBI" id="CHEBI:57567"/>
        <dbReference type="ChEBI" id="CHEBI:58053"/>
        <dbReference type="ChEBI" id="CHEBI:58189"/>
        <dbReference type="EC" id="6.3.4.4"/>
    </reaction>
</comment>
<sequence>MPGVAIIGAQWGDEGKGKVVDALAHDADFVVRYSGGANAGHTVVVAGDVFKLHHLPCGVLHDHPTSVLGGGMVIDPWAFREEFERFAERRNPGQVVISEEAHLVLPHHKKNDEGGGFVGTTGRGIGPCYSDKARRIGVRFGDLIDERVLRERLERLLSAKPNSTARVGWTSVDAAMEELAPVRAFVLPFIGDAGHLVREALANGKRVLFEGGQGTMLDLAYGTYPYVTSSHPTVGGILVGAGVSHRALDQVYGVVKAFTSRVGHGPFMTEVEGPMAARLRGTGENQWDEFGTTTGRARRVGWLDLVQLRYACEINGFDGLIVTKLDVLSGLETVKVCTAYDDGKPVYDELPGWGELKGLGTRDALPKEVSAYLERIEQFTGVPVVMFSTSPGREDTYGEVTWG</sequence>
<dbReference type="PANTHER" id="PTHR11846:SF0">
    <property type="entry name" value="ADENYLOSUCCINATE SYNTHETASE"/>
    <property type="match status" value="1"/>
</dbReference>
<dbReference type="GO" id="GO:0000287">
    <property type="term" value="F:magnesium ion binding"/>
    <property type="evidence" value="ECO:0007669"/>
    <property type="project" value="UniProtKB-UniRule"/>
</dbReference>
<reference evidence="12" key="1">
    <citation type="submission" date="2010-05" db="EMBL/GenBank/DDBJ databases">
        <title>The complete genome of Truepera radiovictris DSM 17093.</title>
        <authorList>
            <consortium name="US DOE Joint Genome Institute (JGI-PGF)"/>
            <person name="Lucas S."/>
            <person name="Copeland A."/>
            <person name="Lapidus A."/>
            <person name="Glavina del Rio T."/>
            <person name="Dalin E."/>
            <person name="Tice H."/>
            <person name="Bruce D."/>
            <person name="Goodwin L."/>
            <person name="Pitluck S."/>
            <person name="Kyrpides N."/>
            <person name="Mavromatis K."/>
            <person name="Ovchinnikova G."/>
            <person name="Munk A.C."/>
            <person name="Detter J.C."/>
            <person name="Han C."/>
            <person name="Tapia R."/>
            <person name="Land M."/>
            <person name="Hauser L."/>
            <person name="Markowitz V."/>
            <person name="Cheng J.-F."/>
            <person name="Hugenholtz P."/>
            <person name="Woyke T."/>
            <person name="Wu D."/>
            <person name="Tindall B."/>
            <person name="Pomrenke H.G."/>
            <person name="Brambilla E."/>
            <person name="Klenk H.-P."/>
            <person name="Eisen J.A."/>
        </authorList>
    </citation>
    <scope>NUCLEOTIDE SEQUENCE [LARGE SCALE GENOMIC DNA]</scope>
    <source>
        <strain evidence="12">DSM 17093 / CIP 108686 / LMG 22925 / RQ-24</strain>
    </source>
</reference>
<dbReference type="Proteomes" id="UP000000379">
    <property type="component" value="Chromosome"/>
</dbReference>
<evidence type="ECO:0000256" key="8">
    <source>
        <dbReference type="HAMAP-Rule" id="MF_00011"/>
    </source>
</evidence>
<comment type="subunit">
    <text evidence="1 8">Homodimer.</text>
</comment>
<feature type="binding site" evidence="8">
    <location>
        <begin position="292"/>
        <end position="298"/>
    </location>
    <ligand>
        <name>substrate</name>
    </ligand>
</feature>
<dbReference type="AlphaFoldDB" id="D7CTL9"/>
<keyword evidence="8" id="KW-0963">Cytoplasm</keyword>
<dbReference type="RefSeq" id="WP_013177248.1">
    <property type="nucleotide sequence ID" value="NC_014221.1"/>
</dbReference>
<dbReference type="NCBIfam" id="TIGR00184">
    <property type="entry name" value="purA"/>
    <property type="match status" value="1"/>
</dbReference>
<dbReference type="PROSITE" id="PS01266">
    <property type="entry name" value="ADENYLOSUCCIN_SYN_1"/>
    <property type="match status" value="1"/>
</dbReference>
<feature type="binding site" evidence="8">
    <location>
        <begin position="40"/>
        <end position="42"/>
    </location>
    <ligand>
        <name>GTP</name>
        <dbReference type="ChEBI" id="CHEBI:37565"/>
    </ligand>
</feature>
<dbReference type="Gene3D" id="3.90.170.10">
    <property type="entry name" value="Adenylosuccinate Synthetase, subunit A, domain 3"/>
    <property type="match status" value="2"/>
</dbReference>
<dbReference type="GO" id="GO:0004019">
    <property type="term" value="F:adenylosuccinate synthase activity"/>
    <property type="evidence" value="ECO:0007669"/>
    <property type="project" value="UniProtKB-UniRule"/>
</dbReference>
<feature type="binding site" description="in other chain" evidence="8">
    <location>
        <position position="121"/>
    </location>
    <ligand>
        <name>IMP</name>
        <dbReference type="ChEBI" id="CHEBI:58053"/>
        <note>ligand shared between dimeric partners</note>
    </ligand>
</feature>
<feature type="binding site" description="in other chain" evidence="8">
    <location>
        <begin position="38"/>
        <end position="41"/>
    </location>
    <ligand>
        <name>IMP</name>
        <dbReference type="ChEBI" id="CHEBI:58053"/>
        <note>ligand shared between dimeric partners</note>
    </ligand>
</feature>
<dbReference type="PANTHER" id="PTHR11846">
    <property type="entry name" value="ADENYLOSUCCINATE SYNTHETASE"/>
    <property type="match status" value="1"/>
</dbReference>
<dbReference type="InterPro" id="IPR033128">
    <property type="entry name" value="Adenylosuccin_syn_Lys_AS"/>
</dbReference>
<keyword evidence="4 8" id="KW-0547">Nucleotide-binding</keyword>
<comment type="cofactor">
    <cofactor evidence="8">
        <name>Mg(2+)</name>
        <dbReference type="ChEBI" id="CHEBI:18420"/>
    </cofactor>
    <text evidence="8">Binds 1 Mg(2+) ion per subunit.</text>
</comment>
<feature type="binding site" description="in other chain" evidence="8">
    <location>
        <begin position="13"/>
        <end position="16"/>
    </location>
    <ligand>
        <name>IMP</name>
        <dbReference type="ChEBI" id="CHEBI:58053"/>
        <note>ligand shared between dimeric partners</note>
    </ligand>
</feature>
<dbReference type="KEGG" id="tra:Trad_0740"/>
<evidence type="ECO:0000256" key="3">
    <source>
        <dbReference type="ARBA" id="ARBA00022723"/>
    </source>
</evidence>
<dbReference type="CDD" id="cd03108">
    <property type="entry name" value="AdSS"/>
    <property type="match status" value="1"/>
</dbReference>
<dbReference type="eggNOG" id="COG0104">
    <property type="taxonomic scope" value="Bacteria"/>
</dbReference>
<dbReference type="InterPro" id="IPR042110">
    <property type="entry name" value="Adenylosuccinate_synth_dom2"/>
</dbReference>
<proteinExistence type="inferred from homology"/>
<dbReference type="SMART" id="SM00788">
    <property type="entry name" value="Adenylsucc_synt"/>
    <property type="match status" value="1"/>
</dbReference>
<feature type="active site" description="Proton donor" evidence="8">
    <location>
        <position position="41"/>
    </location>
</feature>
<dbReference type="GO" id="GO:0046040">
    <property type="term" value="P:IMP metabolic process"/>
    <property type="evidence" value="ECO:0007669"/>
    <property type="project" value="TreeGrafter"/>
</dbReference>
<feature type="binding site" evidence="8">
    <location>
        <position position="135"/>
    </location>
    <ligand>
        <name>IMP</name>
        <dbReference type="ChEBI" id="CHEBI:58053"/>
        <note>ligand shared between dimeric partners</note>
    </ligand>
</feature>
<dbReference type="InterPro" id="IPR001114">
    <property type="entry name" value="Adenylosuccinate_synthetase"/>
</dbReference>
<name>D7CTL9_TRURR</name>
<evidence type="ECO:0000256" key="4">
    <source>
        <dbReference type="ARBA" id="ARBA00022741"/>
    </source>
</evidence>
<organism evidence="11 12">
    <name type="scientific">Truepera radiovictrix (strain DSM 17093 / CIP 108686 / LMG 22925 / RQ-24)</name>
    <dbReference type="NCBI Taxonomy" id="649638"/>
    <lineage>
        <taxon>Bacteria</taxon>
        <taxon>Thermotogati</taxon>
        <taxon>Deinococcota</taxon>
        <taxon>Deinococci</taxon>
        <taxon>Trueperales</taxon>
        <taxon>Trueperaceae</taxon>
        <taxon>Truepera</taxon>
    </lineage>
</organism>
<keyword evidence="5 8" id="KW-0658">Purine biosynthesis</keyword>
<keyword evidence="12" id="KW-1185">Reference proteome</keyword>
<evidence type="ECO:0000256" key="7">
    <source>
        <dbReference type="ARBA" id="ARBA00023134"/>
    </source>
</evidence>
<dbReference type="OrthoDB" id="9807553at2"/>